<dbReference type="Gene3D" id="1.10.510.10">
    <property type="entry name" value="Transferase(Phosphotransferase) domain 1"/>
    <property type="match status" value="1"/>
</dbReference>
<dbReference type="PANTHER" id="PTHR43289:SF34">
    <property type="entry name" value="SERINE_THREONINE-PROTEIN KINASE YBDM-RELATED"/>
    <property type="match status" value="1"/>
</dbReference>
<feature type="domain" description="Protein kinase" evidence="8">
    <location>
        <begin position="8"/>
        <end position="270"/>
    </location>
</feature>
<proteinExistence type="predicted"/>
<organism evidence="9 10">
    <name type="scientific">Enhygromyxa salina</name>
    <dbReference type="NCBI Taxonomy" id="215803"/>
    <lineage>
        <taxon>Bacteria</taxon>
        <taxon>Pseudomonadati</taxon>
        <taxon>Myxococcota</taxon>
        <taxon>Polyangia</taxon>
        <taxon>Nannocystales</taxon>
        <taxon>Nannocystaceae</taxon>
        <taxon>Enhygromyxa</taxon>
    </lineage>
</organism>
<feature type="binding site" evidence="5">
    <location>
        <position position="40"/>
    </location>
    <ligand>
        <name>ATP</name>
        <dbReference type="ChEBI" id="CHEBI:30616"/>
    </ligand>
</feature>
<evidence type="ECO:0000313" key="9">
    <source>
        <dbReference type="EMBL" id="PRQ03831.1"/>
    </source>
</evidence>
<feature type="region of interest" description="Disordered" evidence="6">
    <location>
        <begin position="425"/>
        <end position="481"/>
    </location>
</feature>
<feature type="compositionally biased region" description="Basic and acidic residues" evidence="6">
    <location>
        <begin position="472"/>
        <end position="481"/>
    </location>
</feature>
<evidence type="ECO:0000256" key="6">
    <source>
        <dbReference type="SAM" id="MobiDB-lite"/>
    </source>
</evidence>
<dbReference type="PANTHER" id="PTHR43289">
    <property type="entry name" value="MITOGEN-ACTIVATED PROTEIN KINASE KINASE KINASE 20-RELATED"/>
    <property type="match status" value="1"/>
</dbReference>
<dbReference type="CDD" id="cd14014">
    <property type="entry name" value="STKc_PknB_like"/>
    <property type="match status" value="1"/>
</dbReference>
<evidence type="ECO:0000256" key="3">
    <source>
        <dbReference type="ARBA" id="ARBA00022777"/>
    </source>
</evidence>
<accession>A0A2S9YFL2</accession>
<keyword evidence="1 9" id="KW-0808">Transferase</keyword>
<dbReference type="RefSeq" id="WP_106390691.1">
    <property type="nucleotide sequence ID" value="NZ_PVNK01000068.1"/>
</dbReference>
<keyword evidence="2 5" id="KW-0547">Nucleotide-binding</keyword>
<dbReference type="PROSITE" id="PS00109">
    <property type="entry name" value="PROTEIN_KINASE_TYR"/>
    <property type="match status" value="1"/>
</dbReference>
<keyword evidence="4 5" id="KW-0067">ATP-binding</keyword>
<feature type="transmembrane region" description="Helical" evidence="7">
    <location>
        <begin position="375"/>
        <end position="396"/>
    </location>
</feature>
<keyword evidence="3 9" id="KW-0418">Kinase</keyword>
<protein>
    <submittedName>
        <fullName evidence="9">Serine/threonine-protein kinase pkn6</fullName>
        <ecNumber evidence="9">2.7.11.1</ecNumber>
    </submittedName>
</protein>
<evidence type="ECO:0000313" key="10">
    <source>
        <dbReference type="Proteomes" id="UP000237968"/>
    </source>
</evidence>
<evidence type="ECO:0000259" key="8">
    <source>
        <dbReference type="PROSITE" id="PS50011"/>
    </source>
</evidence>
<dbReference type="InterPro" id="IPR011009">
    <property type="entry name" value="Kinase-like_dom_sf"/>
</dbReference>
<dbReference type="EMBL" id="PVNK01000068">
    <property type="protein sequence ID" value="PRQ03831.1"/>
    <property type="molecule type" value="Genomic_DNA"/>
</dbReference>
<dbReference type="GO" id="GO:0005524">
    <property type="term" value="F:ATP binding"/>
    <property type="evidence" value="ECO:0007669"/>
    <property type="project" value="UniProtKB-UniRule"/>
</dbReference>
<evidence type="ECO:0000256" key="7">
    <source>
        <dbReference type="SAM" id="Phobius"/>
    </source>
</evidence>
<dbReference type="InterPro" id="IPR008266">
    <property type="entry name" value="Tyr_kinase_AS"/>
</dbReference>
<feature type="compositionally biased region" description="Pro residues" evidence="6">
    <location>
        <begin position="447"/>
        <end position="456"/>
    </location>
</feature>
<reference evidence="9 10" key="1">
    <citation type="submission" date="2018-03" db="EMBL/GenBank/DDBJ databases">
        <title>Draft Genome Sequences of the Obligatory Marine Myxobacteria Enhygromyxa salina SWB005.</title>
        <authorList>
            <person name="Poehlein A."/>
            <person name="Moghaddam J.A."/>
            <person name="Harms H."/>
            <person name="Alanjari M."/>
            <person name="Koenig G.M."/>
            <person name="Daniel R."/>
            <person name="Schaeberle T.F."/>
        </authorList>
    </citation>
    <scope>NUCLEOTIDE SEQUENCE [LARGE SCALE GENOMIC DNA]</scope>
    <source>
        <strain evidence="9 10">SWB005</strain>
    </source>
</reference>
<keyword evidence="7" id="KW-0472">Membrane</keyword>
<dbReference type="Proteomes" id="UP000237968">
    <property type="component" value="Unassembled WGS sequence"/>
</dbReference>
<dbReference type="GO" id="GO:0004674">
    <property type="term" value="F:protein serine/threonine kinase activity"/>
    <property type="evidence" value="ECO:0007669"/>
    <property type="project" value="UniProtKB-EC"/>
</dbReference>
<feature type="region of interest" description="Disordered" evidence="6">
    <location>
        <begin position="312"/>
        <end position="369"/>
    </location>
</feature>
<comment type="caution">
    <text evidence="9">The sequence shown here is derived from an EMBL/GenBank/DDBJ whole genome shotgun (WGS) entry which is preliminary data.</text>
</comment>
<keyword evidence="7" id="KW-1133">Transmembrane helix</keyword>
<name>A0A2S9YFL2_9BACT</name>
<keyword evidence="10" id="KW-1185">Reference proteome</keyword>
<dbReference type="EC" id="2.7.11.1" evidence="9"/>
<dbReference type="SUPFAM" id="SSF56112">
    <property type="entry name" value="Protein kinase-like (PK-like)"/>
    <property type="match status" value="1"/>
</dbReference>
<evidence type="ECO:0000256" key="4">
    <source>
        <dbReference type="ARBA" id="ARBA00022840"/>
    </source>
</evidence>
<keyword evidence="7" id="KW-0812">Transmembrane</keyword>
<dbReference type="PROSITE" id="PS50011">
    <property type="entry name" value="PROTEIN_KINASE_DOM"/>
    <property type="match status" value="1"/>
</dbReference>
<dbReference type="InterPro" id="IPR000719">
    <property type="entry name" value="Prot_kinase_dom"/>
</dbReference>
<sequence length="568" mass="62276">MRDVSGNYRLINKLGRGGMGQVWGGVRLGREDMIMPCAIKVLHPALAETEDNRQRFFNEARIAAQLDHGRIVKVTDTSEVHGSPCLVMEWVDGVNLREFVDKIGVQLELDVCLHVVGEVLAALEYAHERTVAGKDAGVIHYDVTPSNIMISSSGEVKLTDFGIARFAATVEGTMSRSIGTPRYMSPEQLSGRAKRETDIYSLGVVLHELLTGARFLDGCNRVRLQTLVLDGHVPELNRAGTPAWVDQLRRQMLANQPDDRPRAADARALILQKTTRYHLAGQQLRELYQRFVGERRSGLTELVNTKELSRARGNKRKYRGWTPPPLVFERTSPRPPPSQEPTEAAPGTSGGEQVPAAAATEMPAQSGPARPRPLGLIYGFGAAVLLLFGITIGLFVTPRSSRYETASPASALVDQRAAAAIVAEFDPPDLDGPGSKPPTSTARPEPDPAARPPIEPEPAVTSESESEPESEPEPKPKPKPRKVEVTFVISGVASAEIEVGSRPLRYNHVAITKLHPRKYKVRWRESKRHPWLEPGSLTIEELPKGSYYEVRLGPTSIATKKRAGGSAR</sequence>
<gene>
    <name evidence="9" type="primary">pkn6_4</name>
    <name evidence="9" type="ORF">ENSA5_12000</name>
</gene>
<dbReference type="InterPro" id="IPR017441">
    <property type="entry name" value="Protein_kinase_ATP_BS"/>
</dbReference>
<evidence type="ECO:0000256" key="1">
    <source>
        <dbReference type="ARBA" id="ARBA00022679"/>
    </source>
</evidence>
<dbReference type="Gene3D" id="3.30.200.20">
    <property type="entry name" value="Phosphorylase Kinase, domain 1"/>
    <property type="match status" value="1"/>
</dbReference>
<dbReference type="AlphaFoldDB" id="A0A2S9YFL2"/>
<dbReference type="PROSITE" id="PS00107">
    <property type="entry name" value="PROTEIN_KINASE_ATP"/>
    <property type="match status" value="1"/>
</dbReference>
<evidence type="ECO:0000256" key="2">
    <source>
        <dbReference type="ARBA" id="ARBA00022741"/>
    </source>
</evidence>
<dbReference type="Pfam" id="PF00069">
    <property type="entry name" value="Pkinase"/>
    <property type="match status" value="1"/>
</dbReference>
<evidence type="ECO:0000256" key="5">
    <source>
        <dbReference type="PROSITE-ProRule" id="PRU10141"/>
    </source>
</evidence>